<protein>
    <submittedName>
        <fullName evidence="2">Uncharacterized protein</fullName>
    </submittedName>
</protein>
<gene>
    <name evidence="2" type="ORF">MNOR_LOCUS31864</name>
</gene>
<keyword evidence="3" id="KW-1185">Reference proteome</keyword>
<organism evidence="2 3">
    <name type="scientific">Meganyctiphanes norvegica</name>
    <name type="common">Northern krill</name>
    <name type="synonym">Thysanopoda norvegica</name>
    <dbReference type="NCBI Taxonomy" id="48144"/>
    <lineage>
        <taxon>Eukaryota</taxon>
        <taxon>Metazoa</taxon>
        <taxon>Ecdysozoa</taxon>
        <taxon>Arthropoda</taxon>
        <taxon>Crustacea</taxon>
        <taxon>Multicrustacea</taxon>
        <taxon>Malacostraca</taxon>
        <taxon>Eumalacostraca</taxon>
        <taxon>Eucarida</taxon>
        <taxon>Euphausiacea</taxon>
        <taxon>Euphausiidae</taxon>
        <taxon>Meganyctiphanes</taxon>
    </lineage>
</organism>
<evidence type="ECO:0000313" key="2">
    <source>
        <dbReference type="EMBL" id="CAL4157343.1"/>
    </source>
</evidence>
<accession>A0AAV2S644</accession>
<sequence length="100" mass="11422">MPGLEEEQCVVDNAFLNDLSGVKSCRYGMNSGLSKMVAAKERSQEEYATRTLGQRHETLQQKLRRQIMERNHEQNASLNSEHLPQMDDGVQQDAMEIVQN</sequence>
<feature type="region of interest" description="Disordered" evidence="1">
    <location>
        <begin position="69"/>
        <end position="100"/>
    </location>
</feature>
<comment type="caution">
    <text evidence="2">The sequence shown here is derived from an EMBL/GenBank/DDBJ whole genome shotgun (WGS) entry which is preliminary data.</text>
</comment>
<name>A0AAV2S644_MEGNR</name>
<dbReference type="EMBL" id="CAXKWB010042005">
    <property type="protein sequence ID" value="CAL4157343.1"/>
    <property type="molecule type" value="Genomic_DNA"/>
</dbReference>
<reference evidence="2 3" key="1">
    <citation type="submission" date="2024-05" db="EMBL/GenBank/DDBJ databases">
        <authorList>
            <person name="Wallberg A."/>
        </authorList>
    </citation>
    <scope>NUCLEOTIDE SEQUENCE [LARGE SCALE GENOMIC DNA]</scope>
</reference>
<dbReference type="AlphaFoldDB" id="A0AAV2S644"/>
<evidence type="ECO:0000256" key="1">
    <source>
        <dbReference type="SAM" id="MobiDB-lite"/>
    </source>
</evidence>
<dbReference type="Proteomes" id="UP001497623">
    <property type="component" value="Unassembled WGS sequence"/>
</dbReference>
<evidence type="ECO:0000313" key="3">
    <source>
        <dbReference type="Proteomes" id="UP001497623"/>
    </source>
</evidence>
<proteinExistence type="predicted"/>